<protein>
    <submittedName>
        <fullName evidence="1">Uncharacterized protein</fullName>
    </submittedName>
</protein>
<dbReference type="AlphaFoldDB" id="A0A7R7VM20"/>
<reference evidence="1" key="2">
    <citation type="submission" date="2021-02" db="EMBL/GenBank/DDBJ databases">
        <title>Aspergillus chevalieri M1 genome sequence.</title>
        <authorList>
            <person name="Kadooka C."/>
            <person name="Mori K."/>
            <person name="Futagami T."/>
        </authorList>
    </citation>
    <scope>NUCLEOTIDE SEQUENCE</scope>
    <source>
        <strain evidence="1">M1</strain>
    </source>
</reference>
<dbReference type="RefSeq" id="XP_043135608.1">
    <property type="nucleotide sequence ID" value="XM_043277762.1"/>
</dbReference>
<organism evidence="1 2">
    <name type="scientific">Aspergillus chevalieri</name>
    <name type="common">Eurotium chevalieri</name>
    <dbReference type="NCBI Taxonomy" id="182096"/>
    <lineage>
        <taxon>Eukaryota</taxon>
        <taxon>Fungi</taxon>
        <taxon>Dikarya</taxon>
        <taxon>Ascomycota</taxon>
        <taxon>Pezizomycotina</taxon>
        <taxon>Eurotiomycetes</taxon>
        <taxon>Eurotiomycetidae</taxon>
        <taxon>Eurotiales</taxon>
        <taxon>Aspergillaceae</taxon>
        <taxon>Aspergillus</taxon>
        <taxon>Aspergillus subgen. Aspergillus</taxon>
    </lineage>
</organism>
<accession>A0A7R7VM20</accession>
<proteinExistence type="predicted"/>
<gene>
    <name evidence="1" type="ORF">ACHE_31074S</name>
</gene>
<evidence type="ECO:0000313" key="2">
    <source>
        <dbReference type="Proteomes" id="UP000637239"/>
    </source>
</evidence>
<dbReference type="Proteomes" id="UP000637239">
    <property type="component" value="Chromosome 3"/>
</dbReference>
<evidence type="ECO:0000313" key="1">
    <source>
        <dbReference type="EMBL" id="BCR87086.1"/>
    </source>
</evidence>
<reference evidence="1" key="1">
    <citation type="submission" date="2021-01" db="EMBL/GenBank/DDBJ databases">
        <authorList>
            <consortium name="Aspergillus chevalieri M1 genome sequencing consortium"/>
            <person name="Kazuki M."/>
            <person name="Futagami T."/>
        </authorList>
    </citation>
    <scope>NUCLEOTIDE SEQUENCE</scope>
    <source>
        <strain evidence="1">M1</strain>
    </source>
</reference>
<dbReference type="GeneID" id="66981446"/>
<dbReference type="EMBL" id="AP024418">
    <property type="protein sequence ID" value="BCR87086.1"/>
    <property type="molecule type" value="Genomic_DNA"/>
</dbReference>
<dbReference type="KEGG" id="ache:ACHE_31074S"/>
<name>A0A7R7VM20_ASPCH</name>
<dbReference type="Gene3D" id="1.10.510.10">
    <property type="entry name" value="Transferase(Phosphotransferase) domain 1"/>
    <property type="match status" value="1"/>
</dbReference>
<keyword evidence="2" id="KW-1185">Reference proteome</keyword>
<sequence length="100" mass="11863">MVADMINILGPLPRRWWDRWEKRGELFLDNRSMRQDSLRLYLAPFRPLSERICSMGRYEFSPEEMACFANLLRAMLMYGSSDHITASVAIESEWMQGWAR</sequence>